<keyword evidence="1" id="KW-0812">Transmembrane</keyword>
<evidence type="ECO:0000313" key="2">
    <source>
        <dbReference type="EMBL" id="KGR88878.1"/>
    </source>
</evidence>
<keyword evidence="1" id="KW-1133">Transmembrane helix</keyword>
<organism evidence="2 3">
    <name type="scientific">Lysinibacillus boronitolerans JCM 21713 = 10a = NBRC 103108</name>
    <dbReference type="NCBI Taxonomy" id="1294264"/>
    <lineage>
        <taxon>Bacteria</taxon>
        <taxon>Bacillati</taxon>
        <taxon>Bacillota</taxon>
        <taxon>Bacilli</taxon>
        <taxon>Bacillales</taxon>
        <taxon>Bacillaceae</taxon>
        <taxon>Lysinibacillus</taxon>
    </lineage>
</organism>
<gene>
    <name evidence="2" type="ORF">CD31_02585</name>
</gene>
<keyword evidence="1" id="KW-0472">Membrane</keyword>
<protein>
    <submittedName>
        <fullName evidence="2">Uncharacterized protein</fullName>
    </submittedName>
</protein>
<evidence type="ECO:0000313" key="3">
    <source>
        <dbReference type="Proteomes" id="UP000030487"/>
    </source>
</evidence>
<sequence length="71" mass="8419">MLMLIIILIVIIMFILILPITFVQVIKTRPSECLKCERKFRMIGNTIKCPYCKTKYFKHADGTYRIKNQHS</sequence>
<feature type="transmembrane region" description="Helical" evidence="1">
    <location>
        <begin position="6"/>
        <end position="26"/>
    </location>
</feature>
<comment type="caution">
    <text evidence="2">The sequence shown here is derived from an EMBL/GenBank/DDBJ whole genome shotgun (WGS) entry which is preliminary data.</text>
</comment>
<evidence type="ECO:0000256" key="1">
    <source>
        <dbReference type="SAM" id="Phobius"/>
    </source>
</evidence>
<reference evidence="2 3" key="1">
    <citation type="submission" date="2014-02" db="EMBL/GenBank/DDBJ databases">
        <title>Draft genome sequence of Lysinibacillus boronitolerans NBRC 103108.</title>
        <authorList>
            <person name="Zhang F."/>
            <person name="Wang G."/>
            <person name="Zhang L."/>
        </authorList>
    </citation>
    <scope>NUCLEOTIDE SEQUENCE [LARGE SCALE GENOMIC DNA]</scope>
    <source>
        <strain evidence="2 3">NBRC 103108</strain>
    </source>
</reference>
<keyword evidence="3" id="KW-1185">Reference proteome</keyword>
<accession>A0ABR4Y481</accession>
<dbReference type="EMBL" id="JPVR01000055">
    <property type="protein sequence ID" value="KGR88878.1"/>
    <property type="molecule type" value="Genomic_DNA"/>
</dbReference>
<name>A0ABR4Y481_9BACI</name>
<proteinExistence type="predicted"/>
<dbReference type="Proteomes" id="UP000030487">
    <property type="component" value="Unassembled WGS sequence"/>
</dbReference>